<organism evidence="2 3">
    <name type="scientific">Catenaria anguillulae PL171</name>
    <dbReference type="NCBI Taxonomy" id="765915"/>
    <lineage>
        <taxon>Eukaryota</taxon>
        <taxon>Fungi</taxon>
        <taxon>Fungi incertae sedis</taxon>
        <taxon>Blastocladiomycota</taxon>
        <taxon>Blastocladiomycetes</taxon>
        <taxon>Blastocladiales</taxon>
        <taxon>Catenariaceae</taxon>
        <taxon>Catenaria</taxon>
    </lineage>
</organism>
<gene>
    <name evidence="2" type="ORF">BCR44DRAFT_34303</name>
</gene>
<comment type="caution">
    <text evidence="2">The sequence shown here is derived from an EMBL/GenBank/DDBJ whole genome shotgun (WGS) entry which is preliminary data.</text>
</comment>
<feature type="region of interest" description="Disordered" evidence="1">
    <location>
        <begin position="1"/>
        <end position="21"/>
    </location>
</feature>
<evidence type="ECO:0000313" key="3">
    <source>
        <dbReference type="Proteomes" id="UP000193411"/>
    </source>
</evidence>
<protein>
    <submittedName>
        <fullName evidence="2">Uncharacterized protein</fullName>
    </submittedName>
</protein>
<evidence type="ECO:0000313" key="2">
    <source>
        <dbReference type="EMBL" id="ORZ35236.1"/>
    </source>
</evidence>
<accession>A0A1Y2HKZ2</accession>
<sequence>MCVAAPFGETISTKHPGTPPHVKTTYSPALGATRLPLAMLTCSCASKTEPSSTADKKGEGDMH</sequence>
<dbReference type="AlphaFoldDB" id="A0A1Y2HKZ2"/>
<evidence type="ECO:0000256" key="1">
    <source>
        <dbReference type="SAM" id="MobiDB-lite"/>
    </source>
</evidence>
<dbReference type="EMBL" id="MCFL01000023">
    <property type="protein sequence ID" value="ORZ35236.1"/>
    <property type="molecule type" value="Genomic_DNA"/>
</dbReference>
<keyword evidence="3" id="KW-1185">Reference proteome</keyword>
<reference evidence="2 3" key="1">
    <citation type="submission" date="2016-07" db="EMBL/GenBank/DDBJ databases">
        <title>Pervasive Adenine N6-methylation of Active Genes in Fungi.</title>
        <authorList>
            <consortium name="DOE Joint Genome Institute"/>
            <person name="Mondo S.J."/>
            <person name="Dannebaum R.O."/>
            <person name="Kuo R.C."/>
            <person name="Labutti K."/>
            <person name="Haridas S."/>
            <person name="Kuo A."/>
            <person name="Salamov A."/>
            <person name="Ahrendt S.R."/>
            <person name="Lipzen A."/>
            <person name="Sullivan W."/>
            <person name="Andreopoulos W.B."/>
            <person name="Clum A."/>
            <person name="Lindquist E."/>
            <person name="Daum C."/>
            <person name="Ramamoorthy G.K."/>
            <person name="Gryganskyi A."/>
            <person name="Culley D."/>
            <person name="Magnuson J.K."/>
            <person name="James T.Y."/>
            <person name="O'Malley M.A."/>
            <person name="Stajich J.E."/>
            <person name="Spatafora J.W."/>
            <person name="Visel A."/>
            <person name="Grigoriev I.V."/>
        </authorList>
    </citation>
    <scope>NUCLEOTIDE SEQUENCE [LARGE SCALE GENOMIC DNA]</scope>
    <source>
        <strain evidence="2 3">PL171</strain>
    </source>
</reference>
<dbReference type="Proteomes" id="UP000193411">
    <property type="component" value="Unassembled WGS sequence"/>
</dbReference>
<name>A0A1Y2HKZ2_9FUNG</name>
<proteinExistence type="predicted"/>